<evidence type="ECO:0000313" key="1">
    <source>
        <dbReference type="EMBL" id="NMM48904.1"/>
    </source>
</evidence>
<keyword evidence="2" id="KW-1185">Reference proteome</keyword>
<evidence type="ECO:0000313" key="2">
    <source>
        <dbReference type="Proteomes" id="UP000559010"/>
    </source>
</evidence>
<reference evidence="1 2" key="1">
    <citation type="submission" date="2020-04" db="EMBL/GenBank/DDBJ databases">
        <title>Flammeovirgaceae bacterium KN852 isolated from deep sea.</title>
        <authorList>
            <person name="Zhang D.-C."/>
        </authorList>
    </citation>
    <scope>NUCLEOTIDE SEQUENCE [LARGE SCALE GENOMIC DNA]</scope>
    <source>
        <strain evidence="1 2">KN852</strain>
    </source>
</reference>
<organism evidence="1 2">
    <name type="scientific">Marinigracilibium pacificum</name>
    <dbReference type="NCBI Taxonomy" id="2729599"/>
    <lineage>
        <taxon>Bacteria</taxon>
        <taxon>Pseudomonadati</taxon>
        <taxon>Bacteroidota</taxon>
        <taxon>Cytophagia</taxon>
        <taxon>Cytophagales</taxon>
        <taxon>Flammeovirgaceae</taxon>
        <taxon>Marinigracilibium</taxon>
    </lineage>
</organism>
<dbReference type="Gene3D" id="3.40.1760.10">
    <property type="entry name" value="YfbM-like super family"/>
    <property type="match status" value="1"/>
</dbReference>
<sequence>MAELTNVQLRENFNLKDMNSQGVYSGPFDESALDYLLENFQKIKDFYINAARSNNAVVTYLS</sequence>
<dbReference type="Pfam" id="PF08974">
    <property type="entry name" value="DUF1877"/>
    <property type="match status" value="1"/>
</dbReference>
<accession>A0A848J341</accession>
<gene>
    <name evidence="1" type="ORF">HH304_10880</name>
</gene>
<dbReference type="SUPFAM" id="SSF111069">
    <property type="entry name" value="Hypothetical protein yfbM"/>
    <property type="match status" value="1"/>
</dbReference>
<dbReference type="InterPro" id="IPR035944">
    <property type="entry name" value="YfbM-like_sf"/>
</dbReference>
<dbReference type="Proteomes" id="UP000559010">
    <property type="component" value="Unassembled WGS sequence"/>
</dbReference>
<name>A0A848J341_9BACT</name>
<proteinExistence type="predicted"/>
<dbReference type="AlphaFoldDB" id="A0A848J341"/>
<dbReference type="EMBL" id="JABBNU010000006">
    <property type="protein sequence ID" value="NMM48904.1"/>
    <property type="molecule type" value="Genomic_DNA"/>
</dbReference>
<protein>
    <submittedName>
        <fullName evidence="1">DUF1877 family protein</fullName>
    </submittedName>
</protein>
<dbReference type="InterPro" id="IPR015068">
    <property type="entry name" value="DUF1877"/>
</dbReference>
<comment type="caution">
    <text evidence="1">The sequence shown here is derived from an EMBL/GenBank/DDBJ whole genome shotgun (WGS) entry which is preliminary data.</text>
</comment>